<keyword evidence="16" id="KW-1185">Reference proteome</keyword>
<dbReference type="CDD" id="cd03505">
    <property type="entry name" value="Delta9-FADS-like"/>
    <property type="match status" value="1"/>
</dbReference>
<feature type="transmembrane region" description="Helical" evidence="13">
    <location>
        <begin position="120"/>
        <end position="139"/>
    </location>
</feature>
<evidence type="ECO:0000256" key="11">
    <source>
        <dbReference type="ARBA" id="ARBA00023160"/>
    </source>
</evidence>
<dbReference type="OrthoDB" id="6406520at2759"/>
<evidence type="ECO:0000256" key="13">
    <source>
        <dbReference type="SAM" id="Phobius"/>
    </source>
</evidence>
<organism evidence="15 16">
    <name type="scientific">Araneus ventricosus</name>
    <name type="common">Orbweaver spider</name>
    <name type="synonym">Epeira ventricosa</name>
    <dbReference type="NCBI Taxonomy" id="182803"/>
    <lineage>
        <taxon>Eukaryota</taxon>
        <taxon>Metazoa</taxon>
        <taxon>Ecdysozoa</taxon>
        <taxon>Arthropoda</taxon>
        <taxon>Chelicerata</taxon>
        <taxon>Arachnida</taxon>
        <taxon>Araneae</taxon>
        <taxon>Araneomorphae</taxon>
        <taxon>Entelegynae</taxon>
        <taxon>Araneoidea</taxon>
        <taxon>Araneidae</taxon>
        <taxon>Araneus</taxon>
    </lineage>
</organism>
<dbReference type="PANTHER" id="PTHR11351:SF31">
    <property type="entry name" value="DESATURASE 1, ISOFORM A-RELATED"/>
    <property type="match status" value="1"/>
</dbReference>
<keyword evidence="6 13" id="KW-1133">Transmembrane helix</keyword>
<dbReference type="PANTHER" id="PTHR11351">
    <property type="entry name" value="ACYL-COA DESATURASE"/>
    <property type="match status" value="1"/>
</dbReference>
<sequence length="289" mass="33620">MPNATNWIRKNQRATTANLCEPYGFGVHIALLPQCPSKTVASLCCYITYGNDIYEWCRDHRVHHKFTETDADPHNMKRGFFFAHIGWLMCRKHPDVAKKGKTVFLGDLWADPIVRFQRRFYNPLVLFFCFYMPTMIPVWCWDETVWNSFFIAVMARYGVSMNSTFLVNSAAHKYGNQPFDKYIEARENPVVALLTGGEGWHNYHHVFPWDYATSELGYTFNLTKVFIDVMAMIGLAYDLKTANPNAIKERKLKSGDGARVKFNEKRKILYTPNVKNKVIPTSYFSKEYK</sequence>
<dbReference type="Proteomes" id="UP000499080">
    <property type="component" value="Unassembled WGS sequence"/>
</dbReference>
<evidence type="ECO:0000256" key="12">
    <source>
        <dbReference type="RuleBase" id="RU000581"/>
    </source>
</evidence>
<proteinExistence type="inferred from homology"/>
<evidence type="ECO:0000256" key="1">
    <source>
        <dbReference type="ARBA" id="ARBA00004141"/>
    </source>
</evidence>
<comment type="subcellular location">
    <subcellularLocation>
        <location evidence="1">Membrane</location>
        <topology evidence="1">Multi-pass membrane protein</topology>
    </subcellularLocation>
</comment>
<gene>
    <name evidence="15" type="primary">SCD5_15</name>
    <name evidence="15" type="ORF">AVEN_90234_1</name>
</gene>
<evidence type="ECO:0000256" key="4">
    <source>
        <dbReference type="ARBA" id="ARBA00022692"/>
    </source>
</evidence>
<accession>A0A4Y2WVZ3</accession>
<evidence type="ECO:0000256" key="7">
    <source>
        <dbReference type="ARBA" id="ARBA00023002"/>
    </source>
</evidence>
<evidence type="ECO:0000256" key="3">
    <source>
        <dbReference type="ARBA" id="ARBA00022516"/>
    </source>
</evidence>
<dbReference type="EMBL" id="BGPR01066452">
    <property type="protein sequence ID" value="GBO41006.1"/>
    <property type="molecule type" value="Genomic_DNA"/>
</dbReference>
<keyword evidence="4 12" id="KW-0812">Transmembrane</keyword>
<evidence type="ECO:0000256" key="9">
    <source>
        <dbReference type="ARBA" id="ARBA00023098"/>
    </source>
</evidence>
<comment type="similarity">
    <text evidence="2 12">Belongs to the fatty acid desaturase type 1 family.</text>
</comment>
<feature type="domain" description="Fatty acid desaturase" evidence="14">
    <location>
        <begin position="40"/>
        <end position="210"/>
    </location>
</feature>
<dbReference type="GO" id="GO:0005506">
    <property type="term" value="F:iron ion binding"/>
    <property type="evidence" value="ECO:0007669"/>
    <property type="project" value="TreeGrafter"/>
</dbReference>
<dbReference type="GO" id="GO:0004768">
    <property type="term" value="F:stearoyl-CoA 9-desaturase activity"/>
    <property type="evidence" value="ECO:0007669"/>
    <property type="project" value="TreeGrafter"/>
</dbReference>
<keyword evidence="9" id="KW-0443">Lipid metabolism</keyword>
<evidence type="ECO:0000313" key="16">
    <source>
        <dbReference type="Proteomes" id="UP000499080"/>
    </source>
</evidence>
<comment type="cofactor">
    <cofactor evidence="12">
        <name>Fe(2+)</name>
        <dbReference type="ChEBI" id="CHEBI:29033"/>
    </cofactor>
</comment>
<comment type="domain">
    <text evidence="12">The histidine box domains are involved in binding the catalytic metal ions.</text>
</comment>
<evidence type="ECO:0000259" key="14">
    <source>
        <dbReference type="Pfam" id="PF00487"/>
    </source>
</evidence>
<keyword evidence="10 13" id="KW-0472">Membrane</keyword>
<keyword evidence="7 12" id="KW-0560">Oxidoreductase</keyword>
<dbReference type="AlphaFoldDB" id="A0A4Y2WVZ3"/>
<comment type="caution">
    <text evidence="15">The sequence shown here is derived from an EMBL/GenBank/DDBJ whole genome shotgun (WGS) entry which is preliminary data.</text>
</comment>
<evidence type="ECO:0000256" key="5">
    <source>
        <dbReference type="ARBA" id="ARBA00022832"/>
    </source>
</evidence>
<evidence type="ECO:0000256" key="10">
    <source>
        <dbReference type="ARBA" id="ARBA00023136"/>
    </source>
</evidence>
<dbReference type="Pfam" id="PF00487">
    <property type="entry name" value="FA_desaturase"/>
    <property type="match status" value="1"/>
</dbReference>
<dbReference type="GO" id="GO:0006636">
    <property type="term" value="P:unsaturated fatty acid biosynthetic process"/>
    <property type="evidence" value="ECO:0007669"/>
    <property type="project" value="TreeGrafter"/>
</dbReference>
<reference evidence="15 16" key="1">
    <citation type="journal article" date="2019" name="Sci. Rep.">
        <title>Orb-weaving spider Araneus ventricosus genome elucidates the spidroin gene catalogue.</title>
        <authorList>
            <person name="Kono N."/>
            <person name="Nakamura H."/>
            <person name="Ohtoshi R."/>
            <person name="Moran D.A.P."/>
            <person name="Shinohara A."/>
            <person name="Yoshida Y."/>
            <person name="Fujiwara M."/>
            <person name="Mori M."/>
            <person name="Tomita M."/>
            <person name="Arakawa K."/>
        </authorList>
    </citation>
    <scope>NUCLEOTIDE SEQUENCE [LARGE SCALE GENOMIC DNA]</scope>
</reference>
<dbReference type="InterPro" id="IPR005804">
    <property type="entry name" value="FA_desaturase_dom"/>
</dbReference>
<name>A0A4Y2WVZ3_ARAVE</name>
<feature type="transmembrane region" description="Helical" evidence="13">
    <location>
        <begin position="145"/>
        <end position="167"/>
    </location>
</feature>
<evidence type="ECO:0000256" key="8">
    <source>
        <dbReference type="ARBA" id="ARBA00023004"/>
    </source>
</evidence>
<dbReference type="GO" id="GO:0005789">
    <property type="term" value="C:endoplasmic reticulum membrane"/>
    <property type="evidence" value="ECO:0007669"/>
    <property type="project" value="TreeGrafter"/>
</dbReference>
<dbReference type="PRINTS" id="PR00075">
    <property type="entry name" value="FACDDSATRASE"/>
</dbReference>
<keyword evidence="5" id="KW-0276">Fatty acid metabolism</keyword>
<protein>
    <submittedName>
        <fullName evidence="15">Stearoyl-CoA desaturase 5</fullName>
    </submittedName>
</protein>
<keyword evidence="8" id="KW-0408">Iron</keyword>
<evidence type="ECO:0000256" key="2">
    <source>
        <dbReference type="ARBA" id="ARBA00009295"/>
    </source>
</evidence>
<keyword evidence="11 12" id="KW-0275">Fatty acid biosynthesis</keyword>
<evidence type="ECO:0000256" key="6">
    <source>
        <dbReference type="ARBA" id="ARBA00022989"/>
    </source>
</evidence>
<keyword evidence="3 12" id="KW-0444">Lipid biosynthesis</keyword>
<dbReference type="InterPro" id="IPR015876">
    <property type="entry name" value="Acyl-CoA_DS"/>
</dbReference>
<evidence type="ECO:0000313" key="15">
    <source>
        <dbReference type="EMBL" id="GBO41006.1"/>
    </source>
</evidence>